<dbReference type="EMBL" id="JBANAX010000810">
    <property type="protein sequence ID" value="KAL1192805.1"/>
    <property type="molecule type" value="Genomic_DNA"/>
</dbReference>
<gene>
    <name evidence="9" type="ORF">V5N11_012936</name>
    <name evidence="8" type="ORF">V5N11_035162</name>
</gene>
<dbReference type="GO" id="GO:0005634">
    <property type="term" value="C:nucleus"/>
    <property type="evidence" value="ECO:0007669"/>
    <property type="project" value="UniProtKB-SubCell"/>
</dbReference>
<comment type="caution">
    <text evidence="9">The sequence shown here is derived from an EMBL/GenBank/DDBJ whole genome shotgun (WGS) entry which is preliminary data.</text>
</comment>
<feature type="domain" description="MADS-box" evidence="7">
    <location>
        <begin position="1"/>
        <end position="54"/>
    </location>
</feature>
<keyword evidence="10" id="KW-1185">Reference proteome</keyword>
<dbReference type="InterPro" id="IPR002100">
    <property type="entry name" value="TF_MADSbox"/>
</dbReference>
<evidence type="ECO:0000313" key="10">
    <source>
        <dbReference type="Proteomes" id="UP001558713"/>
    </source>
</evidence>
<sequence>MAIIQNRKKKNATFTRRKLALFKSACQLEMEFNAEVGIVLFSPKNKAYIFGKPNFNLITEEFKNEHEISDNINEGDKVDLEKRHKHLELINKEIREEKKRGKELQKLFESAGYQRYEKATEELTHKELKELESEVEIVHGQIQCNILMLAAETLIALSKDKGDKNNDKDN</sequence>
<dbReference type="InterPro" id="IPR036879">
    <property type="entry name" value="TF_MADSbox_sf"/>
</dbReference>
<proteinExistence type="predicted"/>
<dbReference type="Gene3D" id="3.40.1810.10">
    <property type="entry name" value="Transcription factor, MADS-box"/>
    <property type="match status" value="1"/>
</dbReference>
<name>A0ABD1AH83_CARAN</name>
<feature type="coiled-coil region" evidence="6">
    <location>
        <begin position="77"/>
        <end position="107"/>
    </location>
</feature>
<dbReference type="EMBL" id="JBANAX010000558">
    <property type="protein sequence ID" value="KAL1203414.1"/>
    <property type="molecule type" value="Genomic_DNA"/>
</dbReference>
<dbReference type="SUPFAM" id="SSF55455">
    <property type="entry name" value="SRF-like"/>
    <property type="match status" value="1"/>
</dbReference>
<dbReference type="PANTHER" id="PTHR11945:SF530">
    <property type="entry name" value="AGAMOUS-LIKE 91"/>
    <property type="match status" value="1"/>
</dbReference>
<evidence type="ECO:0000256" key="3">
    <source>
        <dbReference type="ARBA" id="ARBA00023125"/>
    </source>
</evidence>
<dbReference type="AlphaFoldDB" id="A0ABD1AH83"/>
<keyword evidence="4" id="KW-0804">Transcription</keyword>
<protein>
    <submittedName>
        <fullName evidence="9">Agamous-like MADS-box protein AGL29</fullName>
    </submittedName>
</protein>
<dbReference type="Pfam" id="PF00319">
    <property type="entry name" value="SRF-TF"/>
    <property type="match status" value="1"/>
</dbReference>
<evidence type="ECO:0000256" key="6">
    <source>
        <dbReference type="SAM" id="Coils"/>
    </source>
</evidence>
<evidence type="ECO:0000259" key="7">
    <source>
        <dbReference type="PROSITE" id="PS50066"/>
    </source>
</evidence>
<keyword evidence="3" id="KW-0238">DNA-binding</keyword>
<keyword evidence="2" id="KW-0805">Transcription regulation</keyword>
<accession>A0ABD1AH83</accession>
<evidence type="ECO:0000256" key="4">
    <source>
        <dbReference type="ARBA" id="ARBA00023163"/>
    </source>
</evidence>
<keyword evidence="5" id="KW-0539">Nucleus</keyword>
<organism evidence="9 10">
    <name type="scientific">Cardamine amara subsp. amara</name>
    <dbReference type="NCBI Taxonomy" id="228776"/>
    <lineage>
        <taxon>Eukaryota</taxon>
        <taxon>Viridiplantae</taxon>
        <taxon>Streptophyta</taxon>
        <taxon>Embryophyta</taxon>
        <taxon>Tracheophyta</taxon>
        <taxon>Spermatophyta</taxon>
        <taxon>Magnoliopsida</taxon>
        <taxon>eudicotyledons</taxon>
        <taxon>Gunneridae</taxon>
        <taxon>Pentapetalae</taxon>
        <taxon>rosids</taxon>
        <taxon>malvids</taxon>
        <taxon>Brassicales</taxon>
        <taxon>Brassicaceae</taxon>
        <taxon>Cardamineae</taxon>
        <taxon>Cardamine</taxon>
    </lineage>
</organism>
<evidence type="ECO:0000256" key="5">
    <source>
        <dbReference type="ARBA" id="ARBA00023242"/>
    </source>
</evidence>
<reference evidence="9 10" key="1">
    <citation type="submission" date="2024-04" db="EMBL/GenBank/DDBJ databases">
        <title>Genome assembly C_amara_ONT_v2.</title>
        <authorList>
            <person name="Yant L."/>
            <person name="Moore C."/>
            <person name="Slenker M."/>
        </authorList>
    </citation>
    <scope>NUCLEOTIDE SEQUENCE [LARGE SCALE GENOMIC DNA]</scope>
    <source>
        <tissue evidence="9">Leaf</tissue>
    </source>
</reference>
<evidence type="ECO:0000313" key="8">
    <source>
        <dbReference type="EMBL" id="KAL1192805.1"/>
    </source>
</evidence>
<dbReference type="Proteomes" id="UP001558713">
    <property type="component" value="Unassembled WGS sequence"/>
</dbReference>
<evidence type="ECO:0000256" key="1">
    <source>
        <dbReference type="ARBA" id="ARBA00004123"/>
    </source>
</evidence>
<dbReference type="PANTHER" id="PTHR11945">
    <property type="entry name" value="MADS BOX PROTEIN"/>
    <property type="match status" value="1"/>
</dbReference>
<dbReference type="GO" id="GO:0003677">
    <property type="term" value="F:DNA binding"/>
    <property type="evidence" value="ECO:0007669"/>
    <property type="project" value="UniProtKB-KW"/>
</dbReference>
<dbReference type="PROSITE" id="PS50066">
    <property type="entry name" value="MADS_BOX_2"/>
    <property type="match status" value="1"/>
</dbReference>
<evidence type="ECO:0000313" key="9">
    <source>
        <dbReference type="EMBL" id="KAL1203414.1"/>
    </source>
</evidence>
<evidence type="ECO:0000256" key="2">
    <source>
        <dbReference type="ARBA" id="ARBA00023015"/>
    </source>
</evidence>
<comment type="subcellular location">
    <subcellularLocation>
        <location evidence="1">Nucleus</location>
    </subcellularLocation>
</comment>
<keyword evidence="6" id="KW-0175">Coiled coil</keyword>